<reference evidence="1 2" key="1">
    <citation type="submission" date="2024-07" db="EMBL/GenBank/DDBJ databases">
        <title>Section-level genome sequencing and comparative genomics of Aspergillus sections Usti and Cavernicolus.</title>
        <authorList>
            <consortium name="Lawrence Berkeley National Laboratory"/>
            <person name="Nybo J.L."/>
            <person name="Vesth T.C."/>
            <person name="Theobald S."/>
            <person name="Frisvad J.C."/>
            <person name="Larsen T.O."/>
            <person name="Kjaerboelling I."/>
            <person name="Rothschild-Mancinelli K."/>
            <person name="Lyhne E.K."/>
            <person name="Kogle M.E."/>
            <person name="Barry K."/>
            <person name="Clum A."/>
            <person name="Na H."/>
            <person name="Ledsgaard L."/>
            <person name="Lin J."/>
            <person name="Lipzen A."/>
            <person name="Kuo A."/>
            <person name="Riley R."/>
            <person name="Mondo S."/>
            <person name="Labutti K."/>
            <person name="Haridas S."/>
            <person name="Pangalinan J."/>
            <person name="Salamov A.A."/>
            <person name="Simmons B.A."/>
            <person name="Magnuson J.K."/>
            <person name="Chen J."/>
            <person name="Drula E."/>
            <person name="Henrissat B."/>
            <person name="Wiebenga A."/>
            <person name="Lubbers R.J."/>
            <person name="Gomes A.C."/>
            <person name="Makela M.R."/>
            <person name="Stajich J."/>
            <person name="Grigoriev I.V."/>
            <person name="Mortensen U.H."/>
            <person name="De Vries R.P."/>
            <person name="Baker S.E."/>
            <person name="Andersen M.R."/>
        </authorList>
    </citation>
    <scope>NUCLEOTIDE SEQUENCE [LARGE SCALE GENOMIC DNA]</scope>
    <source>
        <strain evidence="1 2">CBS 588.65</strain>
    </source>
</reference>
<comment type="caution">
    <text evidence="1">The sequence shown here is derived from an EMBL/GenBank/DDBJ whole genome shotgun (WGS) entry which is preliminary data.</text>
</comment>
<accession>A0ABR4HC35</accession>
<evidence type="ECO:0008006" key="3">
    <source>
        <dbReference type="Google" id="ProtNLM"/>
    </source>
</evidence>
<name>A0ABR4HC35_9EURO</name>
<gene>
    <name evidence="1" type="ORF">BJX63DRAFT_395423</name>
</gene>
<organism evidence="1 2">
    <name type="scientific">Aspergillus granulosus</name>
    <dbReference type="NCBI Taxonomy" id="176169"/>
    <lineage>
        <taxon>Eukaryota</taxon>
        <taxon>Fungi</taxon>
        <taxon>Dikarya</taxon>
        <taxon>Ascomycota</taxon>
        <taxon>Pezizomycotina</taxon>
        <taxon>Eurotiomycetes</taxon>
        <taxon>Eurotiomycetidae</taxon>
        <taxon>Eurotiales</taxon>
        <taxon>Aspergillaceae</taxon>
        <taxon>Aspergillus</taxon>
        <taxon>Aspergillus subgen. Nidulantes</taxon>
    </lineage>
</organism>
<evidence type="ECO:0000313" key="1">
    <source>
        <dbReference type="EMBL" id="KAL2813016.1"/>
    </source>
</evidence>
<evidence type="ECO:0000313" key="2">
    <source>
        <dbReference type="Proteomes" id="UP001610334"/>
    </source>
</evidence>
<proteinExistence type="predicted"/>
<keyword evidence="2" id="KW-1185">Reference proteome</keyword>
<sequence length="59" mass="6698">MASDLVALVIVIFTLRIGTRALAIPNRTTSQPVAILELPRRYPYIFAFITDFYAVITQR</sequence>
<dbReference type="EMBL" id="JBFXLT010000043">
    <property type="protein sequence ID" value="KAL2813016.1"/>
    <property type="molecule type" value="Genomic_DNA"/>
</dbReference>
<dbReference type="Proteomes" id="UP001610334">
    <property type="component" value="Unassembled WGS sequence"/>
</dbReference>
<protein>
    <recommendedName>
        <fullName evidence="3">Secreted protein</fullName>
    </recommendedName>
</protein>